<evidence type="ECO:0000256" key="1">
    <source>
        <dbReference type="SAM" id="MobiDB-lite"/>
    </source>
</evidence>
<proteinExistence type="predicted"/>
<gene>
    <name evidence="2" type="ORF">EPUS_08780</name>
</gene>
<evidence type="ECO:0000313" key="2">
    <source>
        <dbReference type="EMBL" id="ERF69969.1"/>
    </source>
</evidence>
<dbReference type="Proteomes" id="UP000019373">
    <property type="component" value="Unassembled WGS sequence"/>
</dbReference>
<accession>U1HLT8</accession>
<dbReference type="EMBL" id="KE721365">
    <property type="protein sequence ID" value="ERF69969.1"/>
    <property type="molecule type" value="Genomic_DNA"/>
</dbReference>
<protein>
    <submittedName>
        <fullName evidence="2">Uncharacterized protein</fullName>
    </submittedName>
</protein>
<feature type="region of interest" description="Disordered" evidence="1">
    <location>
        <begin position="156"/>
        <end position="181"/>
    </location>
</feature>
<keyword evidence="3" id="KW-1185">Reference proteome</keyword>
<reference evidence="3" key="1">
    <citation type="journal article" date="2014" name="BMC Genomics">
        <title>Genome characteristics reveal the impact of lichenization on lichen-forming fungus Endocarpon pusillum Hedwig (Verrucariales, Ascomycota).</title>
        <authorList>
            <person name="Wang Y.-Y."/>
            <person name="Liu B."/>
            <person name="Zhang X.-Y."/>
            <person name="Zhou Q.-M."/>
            <person name="Zhang T."/>
            <person name="Li H."/>
            <person name="Yu Y.-F."/>
            <person name="Zhang X.-L."/>
            <person name="Hao X.-Y."/>
            <person name="Wang M."/>
            <person name="Wang L."/>
            <person name="Wei J.-C."/>
        </authorList>
    </citation>
    <scope>NUCLEOTIDE SEQUENCE [LARGE SCALE GENOMIC DNA]</scope>
    <source>
        <strain evidence="3">Z07020 / HMAS-L-300199</strain>
    </source>
</reference>
<name>U1HLT8_ENDPU</name>
<evidence type="ECO:0000313" key="3">
    <source>
        <dbReference type="Proteomes" id="UP000019373"/>
    </source>
</evidence>
<dbReference type="AlphaFoldDB" id="U1HLT8"/>
<dbReference type="RefSeq" id="XP_007804398.1">
    <property type="nucleotide sequence ID" value="XM_007806207.1"/>
</dbReference>
<organism evidence="2 3">
    <name type="scientific">Endocarpon pusillum (strain Z07020 / HMAS-L-300199)</name>
    <name type="common">Lichen-forming fungus</name>
    <dbReference type="NCBI Taxonomy" id="1263415"/>
    <lineage>
        <taxon>Eukaryota</taxon>
        <taxon>Fungi</taxon>
        <taxon>Dikarya</taxon>
        <taxon>Ascomycota</taxon>
        <taxon>Pezizomycotina</taxon>
        <taxon>Eurotiomycetes</taxon>
        <taxon>Chaetothyriomycetidae</taxon>
        <taxon>Verrucariales</taxon>
        <taxon>Verrucariaceae</taxon>
        <taxon>Endocarpon</taxon>
    </lineage>
</organism>
<dbReference type="GeneID" id="19243623"/>
<sequence>MHETALSKSKRAQKAWQRKSSQVFELTTLGFSFARKSSQALNFDGYFVGAALQQHGHDDNNNTAVTLQRSIPYTLENLQERTYTSYGIRRNSAGSWWWRSRPGSRRVWRNTSRRQRGEQRLVAIKRYTSGANSLKVALVVIEAALAIGVDEGEDEVHPEVGALQEAEGAAQDLASKEEPKL</sequence>
<dbReference type="HOGENOM" id="CLU_1489002_0_0_1"/>